<evidence type="ECO:0000256" key="3">
    <source>
        <dbReference type="ARBA" id="ARBA00023163"/>
    </source>
</evidence>
<dbReference type="SMART" id="SM00354">
    <property type="entry name" value="HTH_LACI"/>
    <property type="match status" value="1"/>
</dbReference>
<dbReference type="Gene3D" id="3.40.50.2300">
    <property type="match status" value="2"/>
</dbReference>
<dbReference type="GeneID" id="93051337"/>
<accession>A0AAD0EW32</accession>
<dbReference type="AlphaFoldDB" id="A0AAD0EW32"/>
<dbReference type="Pfam" id="PF13377">
    <property type="entry name" value="Peripla_BP_3"/>
    <property type="match status" value="1"/>
</dbReference>
<dbReference type="CDD" id="cd06267">
    <property type="entry name" value="PBP1_LacI_sugar_binding-like"/>
    <property type="match status" value="1"/>
</dbReference>
<evidence type="ECO:0000259" key="4">
    <source>
        <dbReference type="PROSITE" id="PS50932"/>
    </source>
</evidence>
<dbReference type="RefSeq" id="WP_015021098.1">
    <property type="nucleotide sequence ID" value="NZ_CP017696.1"/>
</dbReference>
<dbReference type="InterPro" id="IPR010982">
    <property type="entry name" value="Lambda_DNA-bd_dom_sf"/>
</dbReference>
<dbReference type="Gene3D" id="1.10.260.40">
    <property type="entry name" value="lambda repressor-like DNA-binding domains"/>
    <property type="match status" value="1"/>
</dbReference>
<evidence type="ECO:0000256" key="1">
    <source>
        <dbReference type="ARBA" id="ARBA00023015"/>
    </source>
</evidence>
<gene>
    <name evidence="5" type="ORF">BA20089_08090</name>
</gene>
<dbReference type="PROSITE" id="PS50932">
    <property type="entry name" value="HTH_LACI_2"/>
    <property type="match status" value="1"/>
</dbReference>
<dbReference type="PANTHER" id="PTHR30146">
    <property type="entry name" value="LACI-RELATED TRANSCRIPTIONAL REPRESSOR"/>
    <property type="match status" value="1"/>
</dbReference>
<reference evidence="5 6" key="1">
    <citation type="submission" date="2016-10" db="EMBL/GenBank/DDBJ databases">
        <title>The whole genome sequencing and assembly of B. asteroides DSM 20089 strain.</title>
        <authorList>
            <person name="Lee Y.-J."/>
            <person name="Park M.-K."/>
            <person name="Yi H."/>
            <person name="Bahn Y.-S."/>
            <person name="Kim J.F."/>
            <person name="Lee D.-W."/>
        </authorList>
    </citation>
    <scope>NUCLEOTIDE SEQUENCE [LARGE SCALE GENOMIC DNA]</scope>
    <source>
        <strain evidence="5 6">DSM 20089</strain>
    </source>
</reference>
<dbReference type="Proteomes" id="UP000224056">
    <property type="component" value="Chromosome"/>
</dbReference>
<keyword evidence="3" id="KW-0804">Transcription</keyword>
<sequence length="338" mass="37208">MAKITDHIQTHRKRATRTDVAKLAGVSTAVVSYVFNNGPRTVAPATMEKVRRAAAMLNYRPSSTARALRTGRTKTLGIIGNYSTNPYNASIYDNIQASATRRGYTVPFINVRDNPELETVAIDKLIERNVDAIFLSSLRNVVQLRTADLRVSRFVLLDQPHEVPNAKCVSTDLFSSAKTATNHLLNHGYQSVDMLFGGSPEDRTDARIQGWYAAHQDANKLPGRIAYSSFTRKGGYQATLELIDSDHQPEAIFAGSDMEAMGALRALHERGLRIPEDVAIVSFDGTVDSLYTWPQLTTMQQDTDKIAACAMNAALDPDQVPDVQLIKADLVIRHSCGC</sequence>
<evidence type="ECO:0000313" key="5">
    <source>
        <dbReference type="EMBL" id="ATO42068.1"/>
    </source>
</evidence>
<dbReference type="SUPFAM" id="SSF53822">
    <property type="entry name" value="Periplasmic binding protein-like I"/>
    <property type="match status" value="1"/>
</dbReference>
<dbReference type="InterPro" id="IPR000843">
    <property type="entry name" value="HTH_LacI"/>
</dbReference>
<keyword evidence="1" id="KW-0805">Transcription regulation</keyword>
<name>A0AAD0EW32_9BIFI</name>
<proteinExistence type="predicted"/>
<dbReference type="GO" id="GO:0003700">
    <property type="term" value="F:DNA-binding transcription factor activity"/>
    <property type="evidence" value="ECO:0007669"/>
    <property type="project" value="TreeGrafter"/>
</dbReference>
<dbReference type="SUPFAM" id="SSF47413">
    <property type="entry name" value="lambda repressor-like DNA-binding domains"/>
    <property type="match status" value="1"/>
</dbReference>
<dbReference type="EMBL" id="CP017696">
    <property type="protein sequence ID" value="ATO42068.1"/>
    <property type="molecule type" value="Genomic_DNA"/>
</dbReference>
<dbReference type="GO" id="GO:0000976">
    <property type="term" value="F:transcription cis-regulatory region binding"/>
    <property type="evidence" value="ECO:0007669"/>
    <property type="project" value="TreeGrafter"/>
</dbReference>
<protein>
    <submittedName>
        <fullName evidence="5">LacI family transcriptional regulator</fullName>
    </submittedName>
</protein>
<evidence type="ECO:0000256" key="2">
    <source>
        <dbReference type="ARBA" id="ARBA00023125"/>
    </source>
</evidence>
<feature type="domain" description="HTH lacI-type" evidence="4">
    <location>
        <begin position="15"/>
        <end position="70"/>
    </location>
</feature>
<dbReference type="PANTHER" id="PTHR30146:SF109">
    <property type="entry name" value="HTH-TYPE TRANSCRIPTIONAL REGULATOR GALS"/>
    <property type="match status" value="1"/>
</dbReference>
<dbReference type="CDD" id="cd01392">
    <property type="entry name" value="HTH_LacI"/>
    <property type="match status" value="1"/>
</dbReference>
<dbReference type="InterPro" id="IPR028082">
    <property type="entry name" value="Peripla_BP_I"/>
</dbReference>
<keyword evidence="2" id="KW-0238">DNA-binding</keyword>
<organism evidence="5 6">
    <name type="scientific">Bifidobacterium asteroides DSM 20089</name>
    <dbReference type="NCBI Taxonomy" id="1437594"/>
    <lineage>
        <taxon>Bacteria</taxon>
        <taxon>Bacillati</taxon>
        <taxon>Actinomycetota</taxon>
        <taxon>Actinomycetes</taxon>
        <taxon>Bifidobacteriales</taxon>
        <taxon>Bifidobacteriaceae</taxon>
        <taxon>Bifidobacterium</taxon>
    </lineage>
</organism>
<evidence type="ECO:0000313" key="6">
    <source>
        <dbReference type="Proteomes" id="UP000224056"/>
    </source>
</evidence>
<dbReference type="InterPro" id="IPR046335">
    <property type="entry name" value="LacI/GalR-like_sensor"/>
</dbReference>
<dbReference type="Pfam" id="PF00356">
    <property type="entry name" value="LacI"/>
    <property type="match status" value="1"/>
</dbReference>